<gene>
    <name evidence="1" type="ORF">ACH47X_03190</name>
</gene>
<reference evidence="1 2" key="1">
    <citation type="submission" date="2024-10" db="EMBL/GenBank/DDBJ databases">
        <title>The Natural Products Discovery Center: Release of the First 8490 Sequenced Strains for Exploring Actinobacteria Biosynthetic Diversity.</title>
        <authorList>
            <person name="Kalkreuter E."/>
            <person name="Kautsar S.A."/>
            <person name="Yang D."/>
            <person name="Bader C.D."/>
            <person name="Teijaro C.N."/>
            <person name="Fluegel L."/>
            <person name="Davis C.M."/>
            <person name="Simpson J.R."/>
            <person name="Lauterbach L."/>
            <person name="Steele A.D."/>
            <person name="Gui C."/>
            <person name="Meng S."/>
            <person name="Li G."/>
            <person name="Viehrig K."/>
            <person name="Ye F."/>
            <person name="Su P."/>
            <person name="Kiefer A.F."/>
            <person name="Nichols A."/>
            <person name="Cepeda A.J."/>
            <person name="Yan W."/>
            <person name="Fan B."/>
            <person name="Jiang Y."/>
            <person name="Adhikari A."/>
            <person name="Zheng C.-J."/>
            <person name="Schuster L."/>
            <person name="Cowan T.M."/>
            <person name="Smanski M.J."/>
            <person name="Chevrette M.G."/>
            <person name="De Carvalho L.P.S."/>
            <person name="Shen B."/>
        </authorList>
    </citation>
    <scope>NUCLEOTIDE SEQUENCE [LARGE SCALE GENOMIC DNA]</scope>
    <source>
        <strain evidence="1 2">NPDC019481</strain>
    </source>
</reference>
<sequence length="147" mass="16161">MFDEVTDSTLAKYGWFPGRSVPIDSWVETLRSEGVEVHQAAAVFLAEFGGIVTKREGPGITRARESFAIDPQECVGEGDRFVEWSQDLGRQIVPVGILDGGRSFLGMDENSELYSVEAWVATFGRMPVAMIHLVRGVMPQVIAEAEV</sequence>
<keyword evidence="2" id="KW-1185">Reference proteome</keyword>
<dbReference type="Pfam" id="PF14433">
    <property type="entry name" value="SUKH-3"/>
    <property type="match status" value="1"/>
</dbReference>
<dbReference type="RefSeq" id="WP_397401301.1">
    <property type="nucleotide sequence ID" value="NZ_JBIRYI010000001.1"/>
</dbReference>
<protein>
    <submittedName>
        <fullName evidence="1">SUKH-3 domain-containing protein</fullName>
    </submittedName>
</protein>
<evidence type="ECO:0000313" key="2">
    <source>
        <dbReference type="Proteomes" id="UP001611580"/>
    </source>
</evidence>
<evidence type="ECO:0000313" key="1">
    <source>
        <dbReference type="EMBL" id="MFI2485884.1"/>
    </source>
</evidence>
<dbReference type="InterPro" id="IPR025850">
    <property type="entry name" value="SUKH-3"/>
</dbReference>
<organism evidence="1 2">
    <name type="scientific">Promicromonospora kroppenstedtii</name>
    <dbReference type="NCBI Taxonomy" id="440482"/>
    <lineage>
        <taxon>Bacteria</taxon>
        <taxon>Bacillati</taxon>
        <taxon>Actinomycetota</taxon>
        <taxon>Actinomycetes</taxon>
        <taxon>Micrococcales</taxon>
        <taxon>Promicromonosporaceae</taxon>
        <taxon>Promicromonospora</taxon>
    </lineage>
</organism>
<proteinExistence type="predicted"/>
<dbReference type="EMBL" id="JBIRYI010000001">
    <property type="protein sequence ID" value="MFI2485884.1"/>
    <property type="molecule type" value="Genomic_DNA"/>
</dbReference>
<dbReference type="Proteomes" id="UP001611580">
    <property type="component" value="Unassembled WGS sequence"/>
</dbReference>
<accession>A0ABW7XF36</accession>
<comment type="caution">
    <text evidence="1">The sequence shown here is derived from an EMBL/GenBank/DDBJ whole genome shotgun (WGS) entry which is preliminary data.</text>
</comment>
<name>A0ABW7XF36_9MICO</name>